<dbReference type="STRING" id="393762.SAMN05660472_01218"/>
<dbReference type="PANTHER" id="PTHR37820:SF1">
    <property type="entry name" value="CELL DIVISION PROTEIN FTSQ"/>
    <property type="match status" value="1"/>
</dbReference>
<dbReference type="EMBL" id="FNFP01000002">
    <property type="protein sequence ID" value="SDK40669.1"/>
    <property type="molecule type" value="Genomic_DNA"/>
</dbReference>
<comment type="subcellular location">
    <subcellularLocation>
        <location evidence="1">Membrane</location>
    </subcellularLocation>
</comment>
<evidence type="ECO:0000256" key="1">
    <source>
        <dbReference type="ARBA" id="ARBA00004370"/>
    </source>
</evidence>
<dbReference type="PANTHER" id="PTHR37820">
    <property type="entry name" value="CELL DIVISION PROTEIN DIVIB"/>
    <property type="match status" value="1"/>
</dbReference>
<dbReference type="InterPro" id="IPR050487">
    <property type="entry name" value="FtsQ_DivIB"/>
</dbReference>
<feature type="domain" description="POTRA" evidence="9">
    <location>
        <begin position="44"/>
        <end position="112"/>
    </location>
</feature>
<keyword evidence="7" id="KW-0131">Cell cycle</keyword>
<evidence type="ECO:0000259" key="9">
    <source>
        <dbReference type="PROSITE" id="PS51779"/>
    </source>
</evidence>
<dbReference type="Proteomes" id="UP000198718">
    <property type="component" value="Unassembled WGS sequence"/>
</dbReference>
<evidence type="ECO:0000313" key="11">
    <source>
        <dbReference type="Proteomes" id="UP000198718"/>
    </source>
</evidence>
<dbReference type="GO" id="GO:0051301">
    <property type="term" value="P:cell division"/>
    <property type="evidence" value="ECO:0007669"/>
    <property type="project" value="UniProtKB-KW"/>
</dbReference>
<dbReference type="PROSITE" id="PS51779">
    <property type="entry name" value="POTRA"/>
    <property type="match status" value="1"/>
</dbReference>
<keyword evidence="6 8" id="KW-0472">Membrane</keyword>
<evidence type="ECO:0000256" key="4">
    <source>
        <dbReference type="ARBA" id="ARBA00022692"/>
    </source>
</evidence>
<keyword evidence="2" id="KW-1003">Cell membrane</keyword>
<organism evidence="10 11">
    <name type="scientific">Natronincola ferrireducens</name>
    <dbReference type="NCBI Taxonomy" id="393762"/>
    <lineage>
        <taxon>Bacteria</taxon>
        <taxon>Bacillati</taxon>
        <taxon>Bacillota</taxon>
        <taxon>Clostridia</taxon>
        <taxon>Peptostreptococcales</taxon>
        <taxon>Natronincolaceae</taxon>
        <taxon>Natronincola</taxon>
    </lineage>
</organism>
<keyword evidence="11" id="KW-1185">Reference proteome</keyword>
<evidence type="ECO:0000256" key="5">
    <source>
        <dbReference type="ARBA" id="ARBA00022989"/>
    </source>
</evidence>
<evidence type="ECO:0000256" key="7">
    <source>
        <dbReference type="ARBA" id="ARBA00023306"/>
    </source>
</evidence>
<sequence length="262" mass="30963">MDYREIRREKKIRNRKVKRSITIVFFVIIFLLWGIYYLLQSDLLNLKELEVYGNHMITKEEILRTPELSIERNIFQYKPSHIKHQIELHPYVEEAHIKRKLPATIIITVKEREKYAIIPYMGSFIYIDHNKVVLEVSDDYLAEDLVLITGVAFNSFKIGDKLDISNEELLDRAMEYIEASKIVSIADIISEINIDQEGYIKLITFDGIEFLLSNREDPAYTILALKEVLTNLYATNKKNVIVDMRYKGQISIRSREQWEEDR</sequence>
<name>A0A1G9BMB3_9FIRM</name>
<evidence type="ECO:0000256" key="3">
    <source>
        <dbReference type="ARBA" id="ARBA00022618"/>
    </source>
</evidence>
<dbReference type="OrthoDB" id="1748794at2"/>
<evidence type="ECO:0000256" key="2">
    <source>
        <dbReference type="ARBA" id="ARBA00022475"/>
    </source>
</evidence>
<keyword evidence="4 8" id="KW-0812">Transmembrane</keyword>
<dbReference type="GO" id="GO:0005886">
    <property type="term" value="C:plasma membrane"/>
    <property type="evidence" value="ECO:0007669"/>
    <property type="project" value="TreeGrafter"/>
</dbReference>
<dbReference type="InterPro" id="IPR013685">
    <property type="entry name" value="POTRA_FtsQ_type"/>
</dbReference>
<evidence type="ECO:0000256" key="6">
    <source>
        <dbReference type="ARBA" id="ARBA00023136"/>
    </source>
</evidence>
<reference evidence="10 11" key="1">
    <citation type="submission" date="2016-10" db="EMBL/GenBank/DDBJ databases">
        <authorList>
            <person name="de Groot N.N."/>
        </authorList>
    </citation>
    <scope>NUCLEOTIDE SEQUENCE [LARGE SCALE GENOMIC DNA]</scope>
    <source>
        <strain evidence="10 11">DSM 18346</strain>
    </source>
</reference>
<protein>
    <submittedName>
        <fullName evidence="10">Cell division protein FtsQ</fullName>
    </submittedName>
</protein>
<keyword evidence="5 8" id="KW-1133">Transmembrane helix</keyword>
<dbReference type="Pfam" id="PF08478">
    <property type="entry name" value="POTRA_1"/>
    <property type="match status" value="1"/>
</dbReference>
<feature type="transmembrane region" description="Helical" evidence="8">
    <location>
        <begin position="21"/>
        <end position="39"/>
    </location>
</feature>
<dbReference type="AlphaFoldDB" id="A0A1G9BMB3"/>
<evidence type="ECO:0000313" key="10">
    <source>
        <dbReference type="EMBL" id="SDK40669.1"/>
    </source>
</evidence>
<dbReference type="InterPro" id="IPR034746">
    <property type="entry name" value="POTRA"/>
</dbReference>
<proteinExistence type="predicted"/>
<accession>A0A1G9BMB3</accession>
<dbReference type="RefSeq" id="WP_090551968.1">
    <property type="nucleotide sequence ID" value="NZ_FNFP01000002.1"/>
</dbReference>
<keyword evidence="3 10" id="KW-0132">Cell division</keyword>
<dbReference type="Gene3D" id="3.10.20.310">
    <property type="entry name" value="membrane protein fhac"/>
    <property type="match status" value="1"/>
</dbReference>
<evidence type="ECO:0000256" key="8">
    <source>
        <dbReference type="SAM" id="Phobius"/>
    </source>
</evidence>
<gene>
    <name evidence="10" type="ORF">SAMN05660472_01218</name>
</gene>